<dbReference type="EMBL" id="JACAZH010000001">
    <property type="protein sequence ID" value="KAF7378217.1"/>
    <property type="molecule type" value="Genomic_DNA"/>
</dbReference>
<proteinExistence type="predicted"/>
<comment type="caution">
    <text evidence="2">The sequence shown here is derived from an EMBL/GenBank/DDBJ whole genome shotgun (WGS) entry which is preliminary data.</text>
</comment>
<evidence type="ECO:0000313" key="2">
    <source>
        <dbReference type="EMBL" id="KAF7378217.1"/>
    </source>
</evidence>
<dbReference type="AlphaFoldDB" id="A0A8H6ZIW8"/>
<dbReference type="Proteomes" id="UP000623467">
    <property type="component" value="Unassembled WGS sequence"/>
</dbReference>
<organism evidence="2 3">
    <name type="scientific">Mycena sanguinolenta</name>
    <dbReference type="NCBI Taxonomy" id="230812"/>
    <lineage>
        <taxon>Eukaryota</taxon>
        <taxon>Fungi</taxon>
        <taxon>Dikarya</taxon>
        <taxon>Basidiomycota</taxon>
        <taxon>Agaricomycotina</taxon>
        <taxon>Agaricomycetes</taxon>
        <taxon>Agaricomycetidae</taxon>
        <taxon>Agaricales</taxon>
        <taxon>Marasmiineae</taxon>
        <taxon>Mycenaceae</taxon>
        <taxon>Mycena</taxon>
    </lineage>
</organism>
<dbReference type="OrthoDB" id="3054030at2759"/>
<evidence type="ECO:0000256" key="1">
    <source>
        <dbReference type="SAM" id="MobiDB-lite"/>
    </source>
</evidence>
<evidence type="ECO:0008006" key="4">
    <source>
        <dbReference type="Google" id="ProtNLM"/>
    </source>
</evidence>
<gene>
    <name evidence="2" type="ORF">MSAN_00246500</name>
</gene>
<keyword evidence="3" id="KW-1185">Reference proteome</keyword>
<protein>
    <recommendedName>
        <fullName evidence="4">F-box domain-containing protein</fullName>
    </recommendedName>
</protein>
<name>A0A8H6ZIW8_9AGAR</name>
<sequence length="422" mass="47124">MTCTSLVDLPTELLISTFEHPAFPSEALFHLAVLSRRLHFITLPIYFSRQGIDLTTKCVTITFARRKLDLLSALKICLFLPSESDTLVCNFPHREHRLSIYLLLGQMRRLTAFIMSRLTSVKAVTLDLCYRQDGECLHGSSGVLDAWASGYGNLLRCVVEKGCTSLTVRNGRYCTDAYELHTPGLPQKYLPRTVQRLLAPGGPQKLGFKQASGYGTAMFNVSLSVSSFHRSPSLLAFLDINSVTLLMPPALDWTLATLRRSPITSLTICMSLHMRLKSRVWATVLPLVAAAASNLKAVCITELDTADDEREAFAFLALLPKLTRLDLTHASPVPEHRAKGIRNRPPASQAPRQSARFHHRCRGLYFARREPACGPHNMHGVAAPAPARRRRVRSTYVHDHDATRLSPSHAATFFMHRVKKHP</sequence>
<feature type="region of interest" description="Disordered" evidence="1">
    <location>
        <begin position="333"/>
        <end position="354"/>
    </location>
</feature>
<evidence type="ECO:0000313" key="3">
    <source>
        <dbReference type="Proteomes" id="UP000623467"/>
    </source>
</evidence>
<accession>A0A8H6ZIW8</accession>
<reference evidence="2" key="1">
    <citation type="submission" date="2020-05" db="EMBL/GenBank/DDBJ databases">
        <title>Mycena genomes resolve the evolution of fungal bioluminescence.</title>
        <authorList>
            <person name="Tsai I.J."/>
        </authorList>
    </citation>
    <scope>NUCLEOTIDE SEQUENCE</scope>
    <source>
        <strain evidence="2">160909Yilan</strain>
    </source>
</reference>